<evidence type="ECO:0000256" key="1">
    <source>
        <dbReference type="SAM" id="Phobius"/>
    </source>
</evidence>
<proteinExistence type="predicted"/>
<reference evidence="2 3" key="1">
    <citation type="journal article" date="2014" name="BMC Genomics">
        <title>Comparison of environmental and isolate Sulfobacillus genomes reveals diverse carbon, sulfur, nitrogen, and hydrogen metabolisms.</title>
        <authorList>
            <person name="Justice N.B."/>
            <person name="Norman A."/>
            <person name="Brown C.T."/>
            <person name="Singh A."/>
            <person name="Thomas B.C."/>
            <person name="Banfield J.F."/>
        </authorList>
    </citation>
    <scope>NUCLEOTIDE SEQUENCE [LARGE SCALE GENOMIC DNA]</scope>
    <source>
        <strain evidence="2">AMDSBA3</strain>
    </source>
</reference>
<feature type="transmembrane region" description="Helical" evidence="1">
    <location>
        <begin position="65"/>
        <end position="86"/>
    </location>
</feature>
<gene>
    <name evidence="2" type="ORF">C7B45_13965</name>
</gene>
<evidence type="ECO:0000313" key="2">
    <source>
        <dbReference type="EMBL" id="PSR20616.1"/>
    </source>
</evidence>
<dbReference type="EMBL" id="PXYV01000055">
    <property type="protein sequence ID" value="PSR20616.1"/>
    <property type="molecule type" value="Genomic_DNA"/>
</dbReference>
<dbReference type="Proteomes" id="UP000241848">
    <property type="component" value="Unassembled WGS sequence"/>
</dbReference>
<sequence length="115" mass="12357">MTILRGLVRVVLVALAIWVGQGIVPLSTKTGIWAMVSLGIAAALAAMLLLRYVLPLKNRGSQAMVQFAVTGILIEVYYFLVSRFAYHMAPDTVLALGTAIVSGLFEFAVPDHLLA</sequence>
<keyword evidence="1" id="KW-0812">Transmembrane</keyword>
<name>A0A2T2WEF8_9FIRM</name>
<comment type="caution">
    <text evidence="2">The sequence shown here is derived from an EMBL/GenBank/DDBJ whole genome shotgun (WGS) entry which is preliminary data.</text>
</comment>
<accession>A0A2T2WEF8</accession>
<protein>
    <submittedName>
        <fullName evidence="2">Uncharacterized protein</fullName>
    </submittedName>
</protein>
<dbReference type="AlphaFoldDB" id="A0A2T2WEF8"/>
<evidence type="ECO:0000313" key="3">
    <source>
        <dbReference type="Proteomes" id="UP000241848"/>
    </source>
</evidence>
<keyword evidence="1" id="KW-0472">Membrane</keyword>
<keyword evidence="1" id="KW-1133">Transmembrane helix</keyword>
<feature type="transmembrane region" description="Helical" evidence="1">
    <location>
        <begin position="32"/>
        <end position="53"/>
    </location>
</feature>
<feature type="transmembrane region" description="Helical" evidence="1">
    <location>
        <begin position="7"/>
        <end position="26"/>
    </location>
</feature>
<organism evidence="2 3">
    <name type="scientific">Sulfobacillus acidophilus</name>
    <dbReference type="NCBI Taxonomy" id="53633"/>
    <lineage>
        <taxon>Bacteria</taxon>
        <taxon>Bacillati</taxon>
        <taxon>Bacillota</taxon>
        <taxon>Clostridia</taxon>
        <taxon>Eubacteriales</taxon>
        <taxon>Clostridiales Family XVII. Incertae Sedis</taxon>
        <taxon>Sulfobacillus</taxon>
    </lineage>
</organism>